<dbReference type="Pfam" id="PF00144">
    <property type="entry name" value="Beta-lactamase"/>
    <property type="match status" value="1"/>
</dbReference>
<gene>
    <name evidence="4" type="ORF">Moror_1773</name>
</gene>
<dbReference type="PANTHER" id="PTHR46825:SF15">
    <property type="entry name" value="BETA-LACTAMASE-RELATED DOMAIN-CONTAINING PROTEIN"/>
    <property type="match status" value="1"/>
</dbReference>
<evidence type="ECO:0000256" key="1">
    <source>
        <dbReference type="ARBA" id="ARBA00038215"/>
    </source>
</evidence>
<sequence length="587" mass="64227">MSLSLLWFFFLFDLVVCQTVLTSQVDSFINGLLAEWGSPGGISVAVVSPHTDGTWVVETKGYGTAKLSDNSSVTPDTLFPIASNSKHFTVIGTGLLISNESIIPRISWDTPIASIIPTWGLADELASNKSTILDLMSHRTGLPGHDFMCKKNDTLASVTERLKFLKPSVEFRERFQYTNTMYQTLGYLPEFLSTRTTLARYVKENIFVPLGMNSTTYSFDVASQYHLAEGVARENFSVANGLPGTGTPRSVPFYLKEHSDEDGNVMSGPAGIISNANDLAKWLQTLLLWGKHPITNETVIPEEILRKPAEGVTVMDSGLSGLLPPQVQSILSPVVYGGGLRTSTYRGHIIVEHDGYVHGANSDMARLPFENIGVAVMSNDDDIGGNLVDIIKYRLIDEALGLEPFDWNTAYQIQALALADVSSSTSRPENASDPSVSFQSLSGTYNNPGYGNWTFCYLGPFNLSSEPECRDVVANSTVLLAGGINYSIPTMVAKIDAVLVDYVKLQHWSGNSFNVTGLLSMPTNDPNHPFWVKEISRSGFQAQFAKDENGNVGLAFNGGFWITDSEVEDPQGSTLEEEAEVWFVRHV</sequence>
<dbReference type="Gene3D" id="3.40.710.10">
    <property type="entry name" value="DD-peptidase/beta-lactamase superfamily"/>
    <property type="match status" value="1"/>
</dbReference>
<feature type="chain" id="PRO_5004711569" evidence="2">
    <location>
        <begin position="18"/>
        <end position="587"/>
    </location>
</feature>
<feature type="domain" description="Beta-lactamase-related" evidence="3">
    <location>
        <begin position="52"/>
        <end position="382"/>
    </location>
</feature>
<name>V2XI07_MONRO</name>
<dbReference type="Proteomes" id="UP000017559">
    <property type="component" value="Unassembled WGS sequence"/>
</dbReference>
<dbReference type="PANTHER" id="PTHR46825">
    <property type="entry name" value="D-ALANYL-D-ALANINE-CARBOXYPEPTIDASE/ENDOPEPTIDASE AMPH"/>
    <property type="match status" value="1"/>
</dbReference>
<evidence type="ECO:0000313" key="5">
    <source>
        <dbReference type="Proteomes" id="UP000017559"/>
    </source>
</evidence>
<dbReference type="SUPFAM" id="SSF56601">
    <property type="entry name" value="beta-lactamase/transpeptidase-like"/>
    <property type="match status" value="1"/>
</dbReference>
<dbReference type="OrthoDB" id="5946976at2759"/>
<dbReference type="HOGENOM" id="CLU_020027_14_0_1"/>
<proteinExistence type="inferred from homology"/>
<comment type="similarity">
    <text evidence="1">Belongs to the peptidase S12 family.</text>
</comment>
<evidence type="ECO:0000256" key="2">
    <source>
        <dbReference type="SAM" id="SignalP"/>
    </source>
</evidence>
<organism evidence="4 5">
    <name type="scientific">Moniliophthora roreri (strain MCA 2997)</name>
    <name type="common">Cocoa frosty pod rot fungus</name>
    <name type="synonym">Crinipellis roreri</name>
    <dbReference type="NCBI Taxonomy" id="1381753"/>
    <lineage>
        <taxon>Eukaryota</taxon>
        <taxon>Fungi</taxon>
        <taxon>Dikarya</taxon>
        <taxon>Basidiomycota</taxon>
        <taxon>Agaricomycotina</taxon>
        <taxon>Agaricomycetes</taxon>
        <taxon>Agaricomycetidae</taxon>
        <taxon>Agaricales</taxon>
        <taxon>Marasmiineae</taxon>
        <taxon>Marasmiaceae</taxon>
        <taxon>Moniliophthora</taxon>
    </lineage>
</organism>
<feature type="signal peptide" evidence="2">
    <location>
        <begin position="1"/>
        <end position="17"/>
    </location>
</feature>
<evidence type="ECO:0000313" key="4">
    <source>
        <dbReference type="EMBL" id="ESK93362.1"/>
    </source>
</evidence>
<dbReference type="InterPro" id="IPR012338">
    <property type="entry name" value="Beta-lactam/transpept-like"/>
</dbReference>
<dbReference type="KEGG" id="mrr:Moror_1773"/>
<keyword evidence="2" id="KW-0732">Signal</keyword>
<accession>V2XI07</accession>
<dbReference type="AlphaFoldDB" id="V2XI07"/>
<evidence type="ECO:0000259" key="3">
    <source>
        <dbReference type="Pfam" id="PF00144"/>
    </source>
</evidence>
<dbReference type="EMBL" id="AWSO01000201">
    <property type="protein sequence ID" value="ESK93362.1"/>
    <property type="molecule type" value="Genomic_DNA"/>
</dbReference>
<comment type="caution">
    <text evidence="4">The sequence shown here is derived from an EMBL/GenBank/DDBJ whole genome shotgun (WGS) entry which is preliminary data.</text>
</comment>
<dbReference type="InterPro" id="IPR001466">
    <property type="entry name" value="Beta-lactam-related"/>
</dbReference>
<keyword evidence="5" id="KW-1185">Reference proteome</keyword>
<reference evidence="4 5" key="1">
    <citation type="journal article" date="2014" name="BMC Genomics">
        <title>Genome and secretome analysis of the hemibiotrophic fungal pathogen, Moniliophthora roreri, which causes frosty pod rot disease of cacao: mechanisms of the biotrophic and necrotrophic phases.</title>
        <authorList>
            <person name="Meinhardt L.W."/>
            <person name="Costa G.G.L."/>
            <person name="Thomazella D.P.T."/>
            <person name="Teixeira P.J.P.L."/>
            <person name="Carazzolle M.F."/>
            <person name="Schuster S.C."/>
            <person name="Carlson J.E."/>
            <person name="Guiltinan M.J."/>
            <person name="Mieczkowski P."/>
            <person name="Farmer A."/>
            <person name="Ramaraj T."/>
            <person name="Crozier J."/>
            <person name="Davis R.E."/>
            <person name="Shao J."/>
            <person name="Melnick R.L."/>
            <person name="Pereira G.A.G."/>
            <person name="Bailey B.A."/>
        </authorList>
    </citation>
    <scope>NUCLEOTIDE SEQUENCE [LARGE SCALE GENOMIC DNA]</scope>
    <source>
        <strain evidence="4 5">MCA 2997</strain>
    </source>
</reference>
<dbReference type="InterPro" id="IPR050491">
    <property type="entry name" value="AmpC-like"/>
</dbReference>
<protein>
    <submittedName>
        <fullName evidence="4">Beta-lactamase</fullName>
    </submittedName>
</protein>